<gene>
    <name evidence="3" type="ORF">O0S08_27760</name>
</gene>
<keyword evidence="2" id="KW-0472">Membrane</keyword>
<keyword evidence="4" id="KW-1185">Reference proteome</keyword>
<protein>
    <submittedName>
        <fullName evidence="3">Uncharacterized protein</fullName>
    </submittedName>
</protein>
<evidence type="ECO:0000256" key="1">
    <source>
        <dbReference type="SAM" id="MobiDB-lite"/>
    </source>
</evidence>
<proteinExistence type="predicted"/>
<evidence type="ECO:0000313" key="3">
    <source>
        <dbReference type="EMBL" id="WAS90008.1"/>
    </source>
</evidence>
<evidence type="ECO:0000256" key="2">
    <source>
        <dbReference type="SAM" id="Phobius"/>
    </source>
</evidence>
<reference evidence="3" key="1">
    <citation type="submission" date="2022-11" db="EMBL/GenBank/DDBJ databases">
        <title>Minimal conservation of predation-associated metabolite biosynthetic gene clusters underscores biosynthetic potential of Myxococcota including descriptions for ten novel species: Archangium lansinium sp. nov., Myxococcus landrumus sp. nov., Nannocystis bai.</title>
        <authorList>
            <person name="Ahearne A."/>
            <person name="Stevens C."/>
            <person name="Dowd S."/>
        </authorList>
    </citation>
    <scope>NUCLEOTIDE SEQUENCE</scope>
    <source>
        <strain evidence="3">Fl3</strain>
    </source>
</reference>
<feature type="region of interest" description="Disordered" evidence="1">
    <location>
        <begin position="63"/>
        <end position="91"/>
    </location>
</feature>
<accession>A0ABY7GSW5</accession>
<dbReference type="RefSeq" id="WP_269032342.1">
    <property type="nucleotide sequence ID" value="NZ_CP114040.1"/>
</dbReference>
<name>A0ABY7GSW5_9BACT</name>
<keyword evidence="2" id="KW-0812">Transmembrane</keyword>
<feature type="compositionally biased region" description="Basic and acidic residues" evidence="1">
    <location>
        <begin position="79"/>
        <end position="91"/>
    </location>
</feature>
<sequence length="91" mass="9858">MYYQSIVLVVGVIIGVLGFDRLGLDDEPVRIPGVSQRPSIPGQKAAQTIIAEMGVDMSRFRSAGHRRSRAMDELGSPRSEARHAGGAPIRE</sequence>
<dbReference type="EMBL" id="CP114040">
    <property type="protein sequence ID" value="WAS90008.1"/>
    <property type="molecule type" value="Genomic_DNA"/>
</dbReference>
<feature type="transmembrane region" description="Helical" evidence="2">
    <location>
        <begin position="6"/>
        <end position="24"/>
    </location>
</feature>
<keyword evidence="2" id="KW-1133">Transmembrane helix</keyword>
<evidence type="ECO:0000313" key="4">
    <source>
        <dbReference type="Proteomes" id="UP001164459"/>
    </source>
</evidence>
<dbReference type="Proteomes" id="UP001164459">
    <property type="component" value="Chromosome"/>
</dbReference>
<organism evidence="3 4">
    <name type="scientific">Nannocystis punicea</name>
    <dbReference type="NCBI Taxonomy" id="2995304"/>
    <lineage>
        <taxon>Bacteria</taxon>
        <taxon>Pseudomonadati</taxon>
        <taxon>Myxococcota</taxon>
        <taxon>Polyangia</taxon>
        <taxon>Nannocystales</taxon>
        <taxon>Nannocystaceae</taxon>
        <taxon>Nannocystis</taxon>
    </lineage>
</organism>